<reference evidence="2 3" key="1">
    <citation type="submission" date="2023-08" db="EMBL/GenBank/DDBJ databases">
        <authorList>
            <person name="Girao M."/>
            <person name="Carvalho M.F."/>
        </authorList>
    </citation>
    <scope>NUCLEOTIDE SEQUENCE [LARGE SCALE GENOMIC DNA]</scope>
    <source>
        <strain evidence="2 3">CC-R104</strain>
    </source>
</reference>
<feature type="transmembrane region" description="Helical" evidence="1">
    <location>
        <begin position="74"/>
        <end position="90"/>
    </location>
</feature>
<keyword evidence="1" id="KW-0812">Transmembrane</keyword>
<proteinExistence type="predicted"/>
<dbReference type="RefSeq" id="WP_330154623.1">
    <property type="nucleotide sequence ID" value="NZ_JAUZMZ010000273.1"/>
</dbReference>
<keyword evidence="3" id="KW-1185">Reference proteome</keyword>
<gene>
    <name evidence="2" type="ORF">Q8814_24830</name>
</gene>
<sequence>MGEYPFHSAYGFGYAPSVPASAVANPVTGPAAASYFVPVPAPAFVVDRRPWWRRHPILTTLGVLWLLGATSDEPALLALLAVVFAALYGVRRHRAAVVRRTREDAAIAARADAQHQAYLNGDPAGIYGFPIAAPEPRVSTPPVPYGYVQPRYVAPRYALPPQPVPGAPYISAAPHVPAASGYRPHAAYPHAMQPRAFRPPYRR</sequence>
<dbReference type="Proteomes" id="UP001331936">
    <property type="component" value="Unassembled WGS sequence"/>
</dbReference>
<organism evidence="2 3">
    <name type="scientific">Rhodococcus chondri</name>
    <dbReference type="NCBI Taxonomy" id="3065941"/>
    <lineage>
        <taxon>Bacteria</taxon>
        <taxon>Bacillati</taxon>
        <taxon>Actinomycetota</taxon>
        <taxon>Actinomycetes</taxon>
        <taxon>Mycobacteriales</taxon>
        <taxon>Nocardiaceae</taxon>
        <taxon>Rhodococcus</taxon>
    </lineage>
</organism>
<protein>
    <recommendedName>
        <fullName evidence="4">Integral membrane protein</fullName>
    </recommendedName>
</protein>
<evidence type="ECO:0000256" key="1">
    <source>
        <dbReference type="SAM" id="Phobius"/>
    </source>
</evidence>
<keyword evidence="1" id="KW-1133">Transmembrane helix</keyword>
<evidence type="ECO:0008006" key="4">
    <source>
        <dbReference type="Google" id="ProtNLM"/>
    </source>
</evidence>
<dbReference type="EMBL" id="JAUZMZ010000273">
    <property type="protein sequence ID" value="MEE2035292.1"/>
    <property type="molecule type" value="Genomic_DNA"/>
</dbReference>
<name>A0ABU7K182_9NOCA</name>
<keyword evidence="1" id="KW-0472">Membrane</keyword>
<evidence type="ECO:0000313" key="2">
    <source>
        <dbReference type="EMBL" id="MEE2035292.1"/>
    </source>
</evidence>
<accession>A0ABU7K182</accession>
<evidence type="ECO:0000313" key="3">
    <source>
        <dbReference type="Proteomes" id="UP001331936"/>
    </source>
</evidence>
<comment type="caution">
    <text evidence="2">The sequence shown here is derived from an EMBL/GenBank/DDBJ whole genome shotgun (WGS) entry which is preliminary data.</text>
</comment>